<dbReference type="PANTHER" id="PTHR46390:SF1">
    <property type="entry name" value="MANNOSE-1-PHOSPHATE GUANYLYLTRANSFERASE"/>
    <property type="match status" value="1"/>
</dbReference>
<dbReference type="EMBL" id="CP016545">
    <property type="protein sequence ID" value="ANU07110.1"/>
    <property type="molecule type" value="Genomic_DNA"/>
</dbReference>
<dbReference type="PATRIC" id="fig|645517.4.peg.792"/>
<dbReference type="InterPro" id="IPR051161">
    <property type="entry name" value="Mannose-6P_isomerase_type2"/>
</dbReference>
<dbReference type="Pfam" id="PF00483">
    <property type="entry name" value="NTP_transferase"/>
    <property type="match status" value="1"/>
</dbReference>
<dbReference type="CDD" id="cd02509">
    <property type="entry name" value="GDP-M1P_Guanylyltransferase"/>
    <property type="match status" value="1"/>
</dbReference>
<dbReference type="Gene3D" id="3.90.550.10">
    <property type="entry name" value="Spore Coat Polysaccharide Biosynthesis Protein SpsA, Chain A"/>
    <property type="match status" value="1"/>
</dbReference>
<evidence type="ECO:0000313" key="2">
    <source>
        <dbReference type="EMBL" id="ANU07110.1"/>
    </source>
</evidence>
<protein>
    <submittedName>
        <fullName evidence="2">Alginate biosynthesis protein AlgA</fullName>
    </submittedName>
</protein>
<dbReference type="InterPro" id="IPR005835">
    <property type="entry name" value="NTP_transferase_dom"/>
</dbReference>
<dbReference type="Proteomes" id="UP000092698">
    <property type="component" value="Chromosome"/>
</dbReference>
<keyword evidence="3" id="KW-1185">Reference proteome</keyword>
<sequence>MAGSSGSAASEDKDLSKITPVILCGGSGTRLWPRSRKDRPKPFLPLIGDSTLFQATLERSADAAQFGPAIIVAGEAHVPLIEEQAAGFPGTSIIVEPAARNTAAAIALAAARLDPDDVMLVCPSDHHIANVEAFRTSAALAADLARKDWLVAFGIEATAPETGYGYIRRGDSLPGGGYEVARFVEKPDLETAQGFLASGDYAWNGGIFAFRADFFMEELSRHRPAIAAGARSSVAAGREDGARFHPDAASFGAIEGESVDYAVMENTDRAAMVPAAMGWSDIGNWHALRDARAGGDAGNVVRGKADLVDCKNVLVESDGPRVSALGLRDIAIVVDGDEVLVTTMDGAQLVGKLPGASLQ</sequence>
<evidence type="ECO:0000259" key="1">
    <source>
        <dbReference type="Pfam" id="PF00483"/>
    </source>
</evidence>
<reference evidence="2" key="1">
    <citation type="submission" date="2016-07" db="EMBL/GenBank/DDBJ databases">
        <title>Complete genome sequence of Altererythrobacter namhicola JCM 16345T, containing esterase-encoding genes.</title>
        <authorList>
            <person name="Cheng H."/>
            <person name="Wu Y.-H."/>
            <person name="Jian S.-L."/>
            <person name="Huo Y.-Y."/>
            <person name="Wang C.-S."/>
            <person name="Xu X.-W."/>
        </authorList>
    </citation>
    <scope>NUCLEOTIDE SEQUENCE [LARGE SCALE GENOMIC DNA]</scope>
    <source>
        <strain evidence="2">JCM 16345</strain>
    </source>
</reference>
<dbReference type="GO" id="GO:0004475">
    <property type="term" value="F:mannose-1-phosphate guanylyltransferase (GTP) activity"/>
    <property type="evidence" value="ECO:0007669"/>
    <property type="project" value="InterPro"/>
</dbReference>
<accession>A0A1C7D6M4</accession>
<dbReference type="PANTHER" id="PTHR46390">
    <property type="entry name" value="MANNOSE-1-PHOSPHATE GUANYLYLTRANSFERASE"/>
    <property type="match status" value="1"/>
</dbReference>
<proteinExistence type="predicted"/>
<gene>
    <name evidence="2" type="primary">algA</name>
    <name evidence="2" type="ORF">A6F65_00791</name>
</gene>
<dbReference type="SUPFAM" id="SSF159283">
    <property type="entry name" value="Guanosine diphospho-D-mannose pyrophosphorylase/mannose-6-phosphate isomerase linker domain"/>
    <property type="match status" value="1"/>
</dbReference>
<dbReference type="SUPFAM" id="SSF53448">
    <property type="entry name" value="Nucleotide-diphospho-sugar transferases"/>
    <property type="match status" value="1"/>
</dbReference>
<dbReference type="GO" id="GO:0009298">
    <property type="term" value="P:GDP-mannose biosynthetic process"/>
    <property type="evidence" value="ECO:0007669"/>
    <property type="project" value="TreeGrafter"/>
</dbReference>
<feature type="domain" description="Nucleotidyl transferase" evidence="1">
    <location>
        <begin position="20"/>
        <end position="292"/>
    </location>
</feature>
<dbReference type="KEGG" id="anh:A6F65_00791"/>
<dbReference type="InterPro" id="IPR049577">
    <property type="entry name" value="GMPP_N"/>
</dbReference>
<dbReference type="AlphaFoldDB" id="A0A1C7D6M4"/>
<dbReference type="InterPro" id="IPR029044">
    <property type="entry name" value="Nucleotide-diphossugar_trans"/>
</dbReference>
<dbReference type="STRING" id="645517.A6F65_00791"/>
<organism evidence="2 3">
    <name type="scientific">Paraurantiacibacter namhicola</name>
    <dbReference type="NCBI Taxonomy" id="645517"/>
    <lineage>
        <taxon>Bacteria</taxon>
        <taxon>Pseudomonadati</taxon>
        <taxon>Pseudomonadota</taxon>
        <taxon>Alphaproteobacteria</taxon>
        <taxon>Sphingomonadales</taxon>
        <taxon>Erythrobacteraceae</taxon>
        <taxon>Paraurantiacibacter</taxon>
    </lineage>
</organism>
<name>A0A1C7D6M4_9SPHN</name>
<evidence type="ECO:0000313" key="3">
    <source>
        <dbReference type="Proteomes" id="UP000092698"/>
    </source>
</evidence>